<evidence type="ECO:0000313" key="4">
    <source>
        <dbReference type="EMBL" id="CAL4761935.1"/>
    </source>
</evidence>
<keyword evidence="1" id="KW-0175">Coiled coil</keyword>
<evidence type="ECO:0000313" key="5">
    <source>
        <dbReference type="Proteomes" id="UP001152797"/>
    </source>
</evidence>
<organism evidence="3">
    <name type="scientific">Cladocopium goreaui</name>
    <dbReference type="NCBI Taxonomy" id="2562237"/>
    <lineage>
        <taxon>Eukaryota</taxon>
        <taxon>Sar</taxon>
        <taxon>Alveolata</taxon>
        <taxon>Dinophyceae</taxon>
        <taxon>Suessiales</taxon>
        <taxon>Symbiodiniaceae</taxon>
        <taxon>Cladocopium</taxon>
    </lineage>
</organism>
<dbReference type="EMBL" id="CAMXCT030000147">
    <property type="protein sequence ID" value="CAL4761935.1"/>
    <property type="molecule type" value="Genomic_DNA"/>
</dbReference>
<gene>
    <name evidence="3" type="ORF">C1SCF055_LOCUS3011</name>
</gene>
<dbReference type="EMBL" id="CAMXCT010000147">
    <property type="protein sequence ID" value="CAI3974623.1"/>
    <property type="molecule type" value="Genomic_DNA"/>
</dbReference>
<evidence type="ECO:0000256" key="2">
    <source>
        <dbReference type="SAM" id="SignalP"/>
    </source>
</evidence>
<keyword evidence="2" id="KW-0732">Signal</keyword>
<evidence type="ECO:0000256" key="1">
    <source>
        <dbReference type="SAM" id="Coils"/>
    </source>
</evidence>
<reference evidence="3" key="1">
    <citation type="submission" date="2022-10" db="EMBL/GenBank/DDBJ databases">
        <authorList>
            <person name="Chen Y."/>
            <person name="Dougan E. K."/>
            <person name="Chan C."/>
            <person name="Rhodes N."/>
            <person name="Thang M."/>
        </authorList>
    </citation>
    <scope>NUCLEOTIDE SEQUENCE</scope>
</reference>
<evidence type="ECO:0000313" key="3">
    <source>
        <dbReference type="EMBL" id="CAI3974623.1"/>
    </source>
</evidence>
<comment type="caution">
    <text evidence="3">The sequence shown here is derived from an EMBL/GenBank/DDBJ whole genome shotgun (WGS) entry which is preliminary data.</text>
</comment>
<protein>
    <submittedName>
        <fullName evidence="4">Tyrosyl-DNA phosphodiesterase 2</fullName>
    </submittedName>
</protein>
<name>A0A9P1BJL6_9DINO</name>
<proteinExistence type="predicted"/>
<feature type="coiled-coil region" evidence="1">
    <location>
        <begin position="377"/>
        <end position="426"/>
    </location>
</feature>
<keyword evidence="5" id="KW-1185">Reference proteome</keyword>
<sequence length="946" mass="107246">MARSMSVLPMVLLALGAWMLSSLTSQSGFVMNSATPRGSKVAMRGFKDDFYAWKETLSSEDQALLLKQAQNEFNKKFRASDEFKKSVSEDKIESFGKVLQKFFDNEREDYKKDVAMKTPDYDALQKKANQVAYDFSLKRAVIEVDRDADRRWSFATDKMKLAEDKDEVAPNSAPLEEVYLFANDGENHTNNVKQLENMKKALEDSSAPADAAKLKKMLDGFKIPAAGEDFTVKLPRKLIDDLKATAGGIAAQKEGKSDSELDEMWWKQAGELVAGYYKQREEVEKDVEGLKKFFRSQKDMPGKTKADIVKQIWKELPKHMDTPVAPLDEEMLVDLAKEPAVIEGEFKHSWGTAEKLYKSEAIDSFGNRYLLGVFENKADAEKAFDAWNKEYEQAGKDVKENLKNWAKQQEAELAEEQDSVDRIRKALEEARLFPPASRGQRDSVGDRLHYVSSIARPARNSSRLKTAAAVGPAHIPATQLVDGRCISAQFFSLIGRAPVLRLLHHVPLHEPPPDGAVGAGGSKVAMRGFKDDFYAWKETLSSEDQALLLKQAQNEFNKKFRASDEFKKSVSEDKIESFGKVLQKFFDNEREDYKKDVAMKTPDYDALQKKANQVAYDFSLKRAVIEVDRDADRRWSFATDKMKLAEDKDEVAPNSAPLEEMYLFANDGENHTNNVKQLENMKKAMEEKFQPPRLGPRCDASAPADAAKIKKMLDGFKIPAAGEEILSLEDFAVKLPRKLIDDLKNTAGGIAATWWMLAVNFCRSTKAQKEGKSDSELDEMWWKQAGELVAGYYKQREEVEKDVEGLKKFFRSQKDMPGKTKADIVKQIWKELPKHMDTPVAPLDEEMLVDLAKEPAVIEGEFKHSWGTAEKLYKSAIDSFGNRYLLGVFENKADAEKAFDVWNKEYEQAGKDVKENLKNWAKQQEAELAEARWFSDCSLPNKRDRI</sequence>
<dbReference type="EMBL" id="CAMXCT020000147">
    <property type="protein sequence ID" value="CAL1127998.1"/>
    <property type="molecule type" value="Genomic_DNA"/>
</dbReference>
<accession>A0A9P1BJL6</accession>
<dbReference type="Proteomes" id="UP001152797">
    <property type="component" value="Unassembled WGS sequence"/>
</dbReference>
<reference evidence="4 5" key="2">
    <citation type="submission" date="2024-05" db="EMBL/GenBank/DDBJ databases">
        <authorList>
            <person name="Chen Y."/>
            <person name="Shah S."/>
            <person name="Dougan E. K."/>
            <person name="Thang M."/>
            <person name="Chan C."/>
        </authorList>
    </citation>
    <scope>NUCLEOTIDE SEQUENCE [LARGE SCALE GENOMIC DNA]</scope>
</reference>
<feature type="chain" id="PRO_5043269512" evidence="2">
    <location>
        <begin position="26"/>
        <end position="946"/>
    </location>
</feature>
<dbReference type="AlphaFoldDB" id="A0A9P1BJL6"/>
<feature type="signal peptide" evidence="2">
    <location>
        <begin position="1"/>
        <end position="25"/>
    </location>
</feature>